<dbReference type="InterPro" id="IPR027268">
    <property type="entry name" value="Peptidase_M4/M1_CTD_sf"/>
</dbReference>
<dbReference type="GO" id="GO:0008237">
    <property type="term" value="F:metallopeptidase activity"/>
    <property type="evidence" value="ECO:0007669"/>
    <property type="project" value="InterPro"/>
</dbReference>
<keyword evidence="5" id="KW-1185">Reference proteome</keyword>
<protein>
    <recommendedName>
        <fullName evidence="3">Peptidase M1 membrane alanine aminopeptidase domain-containing protein</fullName>
    </recommendedName>
</protein>
<evidence type="ECO:0000313" key="4">
    <source>
        <dbReference type="EMBL" id="SHG06501.1"/>
    </source>
</evidence>
<feature type="region of interest" description="Disordered" evidence="1">
    <location>
        <begin position="33"/>
        <end position="75"/>
    </location>
</feature>
<accession>A0A1M5GS57</accession>
<gene>
    <name evidence="4" type="ORF">SAMN05443575_1272</name>
</gene>
<dbReference type="Pfam" id="PF01433">
    <property type="entry name" value="Peptidase_M1"/>
    <property type="match status" value="1"/>
</dbReference>
<feature type="compositionally biased region" description="Low complexity" evidence="1">
    <location>
        <begin position="45"/>
        <end position="75"/>
    </location>
</feature>
<dbReference type="RefSeq" id="WP_084180788.1">
    <property type="nucleotide sequence ID" value="NZ_FQVU01000002.1"/>
</dbReference>
<dbReference type="PROSITE" id="PS51257">
    <property type="entry name" value="PROKAR_LIPOPROTEIN"/>
    <property type="match status" value="1"/>
</dbReference>
<dbReference type="AlphaFoldDB" id="A0A1M5GS57"/>
<keyword evidence="2" id="KW-0732">Signal</keyword>
<dbReference type="EMBL" id="FQVU01000002">
    <property type="protein sequence ID" value="SHG06501.1"/>
    <property type="molecule type" value="Genomic_DNA"/>
</dbReference>
<evidence type="ECO:0000256" key="2">
    <source>
        <dbReference type="SAM" id="SignalP"/>
    </source>
</evidence>
<feature type="chain" id="PRO_5038836269" description="Peptidase M1 membrane alanine aminopeptidase domain-containing protein" evidence="2">
    <location>
        <begin position="21"/>
        <end position="491"/>
    </location>
</feature>
<sequence>MSGRRTRVAVVATVTGCLLAACTGTVDGTGATAHRPAANPTSAATPGPRSSPTVPGSSRSSGRSDASVCPARYAAPDPDRPRIALAFTIAPGHATVRGVEQVGFRPDRPVTELVFRLTANTRPSVEQGNGIRVTSATATPAGGRYRFSAANAAPSTQGGLLRIPLGRTVAAGQIATARIAFTLTLGENSFDRFGRAGRFAYFGSAQPLLAWERGYGWHTEDLIDFTAESATSEAADTDLRVTAPAADVVIASGNPADPARAGSSRTWTSHLAAARDVSVAAGPFVVSDTRVGATALRLGAPSAQVRDALVPEFRRAIRELARRFGPFPFPSLAVARLPARGGGIEYPGSILMLDGSRLVAVHETAHQWFYAMVGDSQSRHPWLDEAFANYAEELVDDVPAHSADLDAPGAVDSSTQSYGSDERGYYFTTYDKGSAALEQARRAAGPTKWDAALRCYVARNAWRIVNPADFRAAIAHLPAGIAVLRKAGALR</sequence>
<dbReference type="STRING" id="1206085.SAMN05443575_1272"/>
<dbReference type="Proteomes" id="UP000186132">
    <property type="component" value="Unassembled WGS sequence"/>
</dbReference>
<feature type="domain" description="Peptidase M1 membrane alanine aminopeptidase" evidence="3">
    <location>
        <begin position="359"/>
        <end position="476"/>
    </location>
</feature>
<dbReference type="GO" id="GO:0008270">
    <property type="term" value="F:zinc ion binding"/>
    <property type="evidence" value="ECO:0007669"/>
    <property type="project" value="InterPro"/>
</dbReference>
<dbReference type="SUPFAM" id="SSF55486">
    <property type="entry name" value="Metalloproteases ('zincins'), catalytic domain"/>
    <property type="match status" value="1"/>
</dbReference>
<evidence type="ECO:0000259" key="3">
    <source>
        <dbReference type="Pfam" id="PF01433"/>
    </source>
</evidence>
<organism evidence="4 5">
    <name type="scientific">Jatrophihabitans endophyticus</name>
    <dbReference type="NCBI Taxonomy" id="1206085"/>
    <lineage>
        <taxon>Bacteria</taxon>
        <taxon>Bacillati</taxon>
        <taxon>Actinomycetota</taxon>
        <taxon>Actinomycetes</taxon>
        <taxon>Jatrophihabitantales</taxon>
        <taxon>Jatrophihabitantaceae</taxon>
        <taxon>Jatrophihabitans</taxon>
    </lineage>
</organism>
<name>A0A1M5GS57_9ACTN</name>
<evidence type="ECO:0000313" key="5">
    <source>
        <dbReference type="Proteomes" id="UP000186132"/>
    </source>
</evidence>
<dbReference type="OrthoDB" id="9814383at2"/>
<proteinExistence type="predicted"/>
<evidence type="ECO:0000256" key="1">
    <source>
        <dbReference type="SAM" id="MobiDB-lite"/>
    </source>
</evidence>
<dbReference type="Gene3D" id="1.10.390.10">
    <property type="entry name" value="Neutral Protease Domain 2"/>
    <property type="match status" value="1"/>
</dbReference>
<feature type="signal peptide" evidence="2">
    <location>
        <begin position="1"/>
        <end position="20"/>
    </location>
</feature>
<reference evidence="4 5" key="1">
    <citation type="submission" date="2016-11" db="EMBL/GenBank/DDBJ databases">
        <authorList>
            <person name="Jaros S."/>
            <person name="Januszkiewicz K."/>
            <person name="Wedrychowicz H."/>
        </authorList>
    </citation>
    <scope>NUCLEOTIDE SEQUENCE [LARGE SCALE GENOMIC DNA]</scope>
    <source>
        <strain evidence="4 5">DSM 45627</strain>
    </source>
</reference>
<dbReference type="InterPro" id="IPR014782">
    <property type="entry name" value="Peptidase_M1_dom"/>
</dbReference>